<gene>
    <name evidence="6" type="ORF">METZ01_LOCUS211570</name>
</gene>
<accession>A0A382F6P5</accession>
<feature type="domain" description="Radical SAM core" evidence="5">
    <location>
        <begin position="66"/>
        <end position="141"/>
    </location>
</feature>
<protein>
    <recommendedName>
        <fullName evidence="5">Radical SAM core domain-containing protein</fullName>
    </recommendedName>
</protein>
<dbReference type="GO" id="GO:0046872">
    <property type="term" value="F:metal ion binding"/>
    <property type="evidence" value="ECO:0007669"/>
    <property type="project" value="UniProtKB-KW"/>
</dbReference>
<organism evidence="6">
    <name type="scientific">marine metagenome</name>
    <dbReference type="NCBI Taxonomy" id="408172"/>
    <lineage>
        <taxon>unclassified sequences</taxon>
        <taxon>metagenomes</taxon>
        <taxon>ecological metagenomes</taxon>
    </lineage>
</organism>
<dbReference type="SUPFAM" id="SSF102114">
    <property type="entry name" value="Radical SAM enzymes"/>
    <property type="match status" value="1"/>
</dbReference>
<dbReference type="CDD" id="cd01335">
    <property type="entry name" value="Radical_SAM"/>
    <property type="match status" value="1"/>
</dbReference>
<dbReference type="SFLD" id="SFLDS00029">
    <property type="entry name" value="Radical_SAM"/>
    <property type="match status" value="1"/>
</dbReference>
<keyword evidence="1" id="KW-0949">S-adenosyl-L-methionine</keyword>
<dbReference type="GO" id="GO:0051536">
    <property type="term" value="F:iron-sulfur cluster binding"/>
    <property type="evidence" value="ECO:0007669"/>
    <property type="project" value="UniProtKB-KW"/>
</dbReference>
<name>A0A382F6P5_9ZZZZ</name>
<feature type="non-terminal residue" evidence="6">
    <location>
        <position position="261"/>
    </location>
</feature>
<evidence type="ECO:0000256" key="3">
    <source>
        <dbReference type="ARBA" id="ARBA00023004"/>
    </source>
</evidence>
<dbReference type="EMBL" id="UINC01048317">
    <property type="protein sequence ID" value="SVB58716.1"/>
    <property type="molecule type" value="Genomic_DNA"/>
</dbReference>
<evidence type="ECO:0000256" key="1">
    <source>
        <dbReference type="ARBA" id="ARBA00022691"/>
    </source>
</evidence>
<dbReference type="Gene3D" id="3.20.20.70">
    <property type="entry name" value="Aldolase class I"/>
    <property type="match status" value="1"/>
</dbReference>
<evidence type="ECO:0000259" key="5">
    <source>
        <dbReference type="Pfam" id="PF04055"/>
    </source>
</evidence>
<sequence>MLNKIKHRIRKNPKLKQAYQRQKILRYTIKHKLGIGNKLGIGGFDLDRRISEIKRRYYVAYFIDLRCNYRCSYCIQDDINRREYDKTSVDRVIHYLKTEVKPRETDLTIIGGEPTLSADFSYVVESLCNDFYITIGTNLSTRFYKDFEGFIEWAKKVKIRWNVSYHPEFMDIDLFIERVKRIQEAKLEMDQVSAVKNDILSEVDRNKLENAGIGFTYQTALGIDEESGELFPKTDSHPDFNYERYQEMCGKQIKETRRCRT</sequence>
<dbReference type="InterPro" id="IPR007197">
    <property type="entry name" value="rSAM"/>
</dbReference>
<dbReference type="InterPro" id="IPR013785">
    <property type="entry name" value="Aldolase_TIM"/>
</dbReference>
<keyword evidence="4" id="KW-0411">Iron-sulfur</keyword>
<dbReference type="Pfam" id="PF04055">
    <property type="entry name" value="Radical_SAM"/>
    <property type="match status" value="1"/>
</dbReference>
<dbReference type="AlphaFoldDB" id="A0A382F6P5"/>
<evidence type="ECO:0000313" key="6">
    <source>
        <dbReference type="EMBL" id="SVB58716.1"/>
    </source>
</evidence>
<reference evidence="6" key="1">
    <citation type="submission" date="2018-05" db="EMBL/GenBank/DDBJ databases">
        <authorList>
            <person name="Lanie J.A."/>
            <person name="Ng W.-L."/>
            <person name="Kazmierczak K.M."/>
            <person name="Andrzejewski T.M."/>
            <person name="Davidsen T.M."/>
            <person name="Wayne K.J."/>
            <person name="Tettelin H."/>
            <person name="Glass J.I."/>
            <person name="Rusch D."/>
            <person name="Podicherti R."/>
            <person name="Tsui H.-C.T."/>
            <person name="Winkler M.E."/>
        </authorList>
    </citation>
    <scope>NUCLEOTIDE SEQUENCE</scope>
</reference>
<keyword evidence="3" id="KW-0408">Iron</keyword>
<keyword evidence="2" id="KW-0479">Metal-binding</keyword>
<dbReference type="InterPro" id="IPR058240">
    <property type="entry name" value="rSAM_sf"/>
</dbReference>
<evidence type="ECO:0000256" key="2">
    <source>
        <dbReference type="ARBA" id="ARBA00022723"/>
    </source>
</evidence>
<evidence type="ECO:0000256" key="4">
    <source>
        <dbReference type="ARBA" id="ARBA00023014"/>
    </source>
</evidence>
<dbReference type="GO" id="GO:0003824">
    <property type="term" value="F:catalytic activity"/>
    <property type="evidence" value="ECO:0007669"/>
    <property type="project" value="InterPro"/>
</dbReference>
<proteinExistence type="predicted"/>